<evidence type="ECO:0000256" key="3">
    <source>
        <dbReference type="ARBA" id="ARBA00023242"/>
    </source>
</evidence>
<evidence type="ECO:0000313" key="6">
    <source>
        <dbReference type="Proteomes" id="UP000265618"/>
    </source>
</evidence>
<evidence type="ECO:0000313" key="5">
    <source>
        <dbReference type="EMBL" id="GIQ90483.1"/>
    </source>
</evidence>
<keyword evidence="3" id="KW-0539">Nucleus</keyword>
<keyword evidence="2" id="KW-0175">Coiled coil</keyword>
<comment type="caution">
    <text evidence="5">The sequence shown here is derived from an EMBL/GenBank/DDBJ whole genome shotgun (WGS) entry which is preliminary data.</text>
</comment>
<dbReference type="EMBL" id="BDIP01006236">
    <property type="protein sequence ID" value="GIQ90483.1"/>
    <property type="molecule type" value="Genomic_DNA"/>
</dbReference>
<accession>A0A9K3D798</accession>
<sequence>EASVGREDTEERRMLIKQKRDVSSDLSLLQSQLGALQKFNPETIAQKKKAMTAAYDAVNRWTDNTFQLRKYLINTMYMDKKQVNQMLQMEADFDNVEPPTK</sequence>
<reference evidence="5 6" key="1">
    <citation type="journal article" date="2018" name="PLoS ONE">
        <title>The draft genome of Kipferlia bialata reveals reductive genome evolution in fornicate parasites.</title>
        <authorList>
            <person name="Tanifuji G."/>
            <person name="Takabayashi S."/>
            <person name="Kume K."/>
            <person name="Takagi M."/>
            <person name="Nakayama T."/>
            <person name="Kamikawa R."/>
            <person name="Inagaki Y."/>
            <person name="Hashimoto T."/>
        </authorList>
    </citation>
    <scope>NUCLEOTIDE SEQUENCE [LARGE SCALE GENOMIC DNA]</scope>
    <source>
        <strain evidence="5">NY0173</strain>
    </source>
</reference>
<dbReference type="Proteomes" id="UP000265618">
    <property type="component" value="Unassembled WGS sequence"/>
</dbReference>
<feature type="non-terminal residue" evidence="5">
    <location>
        <position position="101"/>
    </location>
</feature>
<feature type="domain" description="Leucine zipper with capping helix" evidence="4">
    <location>
        <begin position="42"/>
        <end position="95"/>
    </location>
</feature>
<organism evidence="5 6">
    <name type="scientific">Kipferlia bialata</name>
    <dbReference type="NCBI Taxonomy" id="797122"/>
    <lineage>
        <taxon>Eukaryota</taxon>
        <taxon>Metamonada</taxon>
        <taxon>Carpediemonas-like organisms</taxon>
        <taxon>Kipferlia</taxon>
    </lineage>
</organism>
<proteinExistence type="predicted"/>
<protein>
    <submittedName>
        <fullName evidence="5">Meiotic nuclear division protein 1</fullName>
    </submittedName>
</protein>
<gene>
    <name evidence="5" type="ORF">KIPB_013291</name>
</gene>
<evidence type="ECO:0000259" key="4">
    <source>
        <dbReference type="Pfam" id="PF18517"/>
    </source>
</evidence>
<comment type="subcellular location">
    <subcellularLocation>
        <location evidence="1">Nucleus</location>
    </subcellularLocation>
</comment>
<dbReference type="InterPro" id="IPR040661">
    <property type="entry name" value="LZ3wCH"/>
</dbReference>
<dbReference type="GO" id="GO:0005634">
    <property type="term" value="C:nucleus"/>
    <property type="evidence" value="ECO:0007669"/>
    <property type="project" value="UniProtKB-SubCell"/>
</dbReference>
<name>A0A9K3D798_9EUKA</name>
<keyword evidence="6" id="KW-1185">Reference proteome</keyword>
<dbReference type="Pfam" id="PF18517">
    <property type="entry name" value="LZ3wCH"/>
    <property type="match status" value="1"/>
</dbReference>
<dbReference type="OrthoDB" id="273345at2759"/>
<evidence type="ECO:0000256" key="2">
    <source>
        <dbReference type="ARBA" id="ARBA00023054"/>
    </source>
</evidence>
<evidence type="ECO:0000256" key="1">
    <source>
        <dbReference type="ARBA" id="ARBA00004123"/>
    </source>
</evidence>
<dbReference type="AlphaFoldDB" id="A0A9K3D798"/>